<keyword evidence="6" id="KW-1185">Reference proteome</keyword>
<dbReference type="GO" id="GO:0046872">
    <property type="term" value="F:metal ion binding"/>
    <property type="evidence" value="ECO:0007669"/>
    <property type="project" value="UniProtKB-KW"/>
</dbReference>
<evidence type="ECO:0000313" key="5">
    <source>
        <dbReference type="EMBL" id="ARN56587.1"/>
    </source>
</evidence>
<dbReference type="AlphaFoldDB" id="A0A1W6LLE8"/>
<keyword evidence="5" id="KW-0560">Oxidoreductase</keyword>
<dbReference type="PROSITE" id="PS00198">
    <property type="entry name" value="4FE4S_FER_1"/>
    <property type="match status" value="1"/>
</dbReference>
<dbReference type="Proteomes" id="UP000193334">
    <property type="component" value="Chromosome"/>
</dbReference>
<dbReference type="RefSeq" id="WP_085755277.1">
    <property type="nucleotide sequence ID" value="NZ_CP021023.1"/>
</dbReference>
<dbReference type="PANTHER" id="PTHR43312:SF1">
    <property type="entry name" value="NADP-DEPENDENT OXIDOREDUCTASE DOMAIN-CONTAINING PROTEIN"/>
    <property type="match status" value="1"/>
</dbReference>
<dbReference type="Pfam" id="PF00248">
    <property type="entry name" value="Aldo_ket_red"/>
    <property type="match status" value="1"/>
</dbReference>
<evidence type="ECO:0000259" key="4">
    <source>
        <dbReference type="PROSITE" id="PS51379"/>
    </source>
</evidence>
<dbReference type="InterPro" id="IPR036812">
    <property type="entry name" value="NAD(P)_OxRdtase_dom_sf"/>
</dbReference>
<dbReference type="Gene3D" id="3.20.20.100">
    <property type="entry name" value="NADP-dependent oxidoreductase domain"/>
    <property type="match status" value="1"/>
</dbReference>
<protein>
    <submittedName>
        <fullName evidence="5">L-glyceraldehyde 3-phosphate reductase</fullName>
        <ecNumber evidence="5">1.1.1.-</ecNumber>
    </submittedName>
</protein>
<dbReference type="InterPro" id="IPR053135">
    <property type="entry name" value="AKR2_Oxidoreductase"/>
</dbReference>
<dbReference type="GO" id="GO:0016491">
    <property type="term" value="F:oxidoreductase activity"/>
    <property type="evidence" value="ECO:0007669"/>
    <property type="project" value="UniProtKB-KW"/>
</dbReference>
<dbReference type="InterPro" id="IPR017900">
    <property type="entry name" value="4Fe4S_Fe_S_CS"/>
</dbReference>
<keyword evidence="1" id="KW-0479">Metal-binding</keyword>
<proteinExistence type="predicted"/>
<evidence type="ECO:0000256" key="2">
    <source>
        <dbReference type="ARBA" id="ARBA00023004"/>
    </source>
</evidence>
<dbReference type="PROSITE" id="PS51379">
    <property type="entry name" value="4FE4S_FER_2"/>
    <property type="match status" value="1"/>
</dbReference>
<dbReference type="KEGG" id="pbp:STSP1_00970"/>
<sequence length="381" mass="43325">MIYKTFGKTGYKVSSVGFGGMRFDLNYSNSDNSYLLDYAWDKGINFFDSAPGYCEDKSLDIFGHFCKRTKSIRDQYYVSSKLMPQMVSSAKDTIEQVDKALKRLNTDYIDFFYVWCIRNLNQYDEAAKADGLIEGLERCREQGKIRHINVSSHLRGKRLNKVLEKRDFAGILVGVNILNFMFRWDAVETAYNSGAGVVAMNPLAGGMIPQHEERFSFISSGSESPTDAALKFCIGSPEITVTLNGFTTKEHIDQACRCADESKPLSKEQKEQIANMLSDNFNDLCTACGYCDSECPKGIPVSSYMQFYNRKLIENKSDKDLKEDLKFSREWGILNDRAAEAADCIKCKRCEEACTQHLNITERLEHIETIEEELKNENQKA</sequence>
<organism evidence="5 6">
    <name type="scientific">Sedimentisphaera salicampi</name>
    <dbReference type="NCBI Taxonomy" id="1941349"/>
    <lineage>
        <taxon>Bacteria</taxon>
        <taxon>Pseudomonadati</taxon>
        <taxon>Planctomycetota</taxon>
        <taxon>Phycisphaerae</taxon>
        <taxon>Sedimentisphaerales</taxon>
        <taxon>Sedimentisphaeraceae</taxon>
        <taxon>Sedimentisphaera</taxon>
    </lineage>
</organism>
<gene>
    <name evidence="5" type="primary">gpr_3</name>
    <name evidence="5" type="ORF">STSP1_00970</name>
</gene>
<dbReference type="PANTHER" id="PTHR43312">
    <property type="entry name" value="D-THREO-ALDOSE 1-DEHYDROGENASE"/>
    <property type="match status" value="1"/>
</dbReference>
<dbReference type="InterPro" id="IPR023210">
    <property type="entry name" value="NADP_OxRdtase_dom"/>
</dbReference>
<evidence type="ECO:0000313" key="6">
    <source>
        <dbReference type="Proteomes" id="UP000193334"/>
    </source>
</evidence>
<evidence type="ECO:0000256" key="1">
    <source>
        <dbReference type="ARBA" id="ARBA00022723"/>
    </source>
</evidence>
<accession>A0A1W6LLE8</accession>
<feature type="domain" description="4Fe-4S ferredoxin-type" evidence="4">
    <location>
        <begin position="274"/>
        <end position="305"/>
    </location>
</feature>
<reference evidence="6" key="1">
    <citation type="submission" date="2017-04" db="EMBL/GenBank/DDBJ databases">
        <title>Comparative genomics and description of representatives of a novel lineage of planctomycetes thriving in anoxic sediments.</title>
        <authorList>
            <person name="Spring S."/>
            <person name="Bunk B."/>
            <person name="Sproer C."/>
        </authorList>
    </citation>
    <scope>NUCLEOTIDE SEQUENCE [LARGE SCALE GENOMIC DNA]</scope>
    <source>
        <strain evidence="6">ST-PulAB-D4</strain>
    </source>
</reference>
<dbReference type="SUPFAM" id="SSF51430">
    <property type="entry name" value="NAD(P)-linked oxidoreductase"/>
    <property type="match status" value="1"/>
</dbReference>
<dbReference type="GO" id="GO:0051536">
    <property type="term" value="F:iron-sulfur cluster binding"/>
    <property type="evidence" value="ECO:0007669"/>
    <property type="project" value="UniProtKB-KW"/>
</dbReference>
<evidence type="ECO:0000256" key="3">
    <source>
        <dbReference type="ARBA" id="ARBA00023014"/>
    </source>
</evidence>
<dbReference type="OrthoDB" id="9773828at2"/>
<keyword evidence="2" id="KW-0408">Iron</keyword>
<dbReference type="SUPFAM" id="SSF54862">
    <property type="entry name" value="4Fe-4S ferredoxins"/>
    <property type="match status" value="1"/>
</dbReference>
<dbReference type="EC" id="1.1.1.-" evidence="5"/>
<dbReference type="Pfam" id="PF13187">
    <property type="entry name" value="Fer4_9"/>
    <property type="match status" value="1"/>
</dbReference>
<dbReference type="EMBL" id="CP021023">
    <property type="protein sequence ID" value="ARN56587.1"/>
    <property type="molecule type" value="Genomic_DNA"/>
</dbReference>
<dbReference type="Gene3D" id="3.30.70.20">
    <property type="match status" value="1"/>
</dbReference>
<keyword evidence="3" id="KW-0411">Iron-sulfur</keyword>
<dbReference type="InterPro" id="IPR017896">
    <property type="entry name" value="4Fe4S_Fe-S-bd"/>
</dbReference>
<name>A0A1W6LLE8_9BACT</name>
<dbReference type="STRING" id="1941349.STSP1_00970"/>